<name>A0A9W8JRP1_9AGAR</name>
<dbReference type="AlphaFoldDB" id="A0A9W8JRP1"/>
<evidence type="ECO:0000313" key="2">
    <source>
        <dbReference type="EMBL" id="KAJ3496333.1"/>
    </source>
</evidence>
<evidence type="ECO:0000313" key="3">
    <source>
        <dbReference type="Proteomes" id="UP001148786"/>
    </source>
</evidence>
<evidence type="ECO:0000256" key="1">
    <source>
        <dbReference type="SAM" id="MobiDB-lite"/>
    </source>
</evidence>
<proteinExistence type="predicted"/>
<comment type="caution">
    <text evidence="2">The sequence shown here is derived from an EMBL/GenBank/DDBJ whole genome shotgun (WGS) entry which is preliminary data.</text>
</comment>
<reference evidence="2" key="1">
    <citation type="submission" date="2022-07" db="EMBL/GenBank/DDBJ databases">
        <title>Genome Sequence of Agrocybe chaxingu.</title>
        <authorList>
            <person name="Buettner E."/>
        </authorList>
    </citation>
    <scope>NUCLEOTIDE SEQUENCE</scope>
    <source>
        <strain evidence="2">MP-N11</strain>
    </source>
</reference>
<keyword evidence="3" id="KW-1185">Reference proteome</keyword>
<organism evidence="2 3">
    <name type="scientific">Agrocybe chaxingu</name>
    <dbReference type="NCBI Taxonomy" id="84603"/>
    <lineage>
        <taxon>Eukaryota</taxon>
        <taxon>Fungi</taxon>
        <taxon>Dikarya</taxon>
        <taxon>Basidiomycota</taxon>
        <taxon>Agaricomycotina</taxon>
        <taxon>Agaricomycetes</taxon>
        <taxon>Agaricomycetidae</taxon>
        <taxon>Agaricales</taxon>
        <taxon>Agaricineae</taxon>
        <taxon>Strophariaceae</taxon>
        <taxon>Agrocybe</taxon>
    </lineage>
</organism>
<gene>
    <name evidence="2" type="ORF">NLJ89_g10500</name>
</gene>
<dbReference type="EMBL" id="JANKHO010001952">
    <property type="protein sequence ID" value="KAJ3496333.1"/>
    <property type="molecule type" value="Genomic_DNA"/>
</dbReference>
<sequence>MYIDGHECEDVVAYREAFVKRWKEYERRFIIYDNDGNILSTPVGFPVPQIGRFRLILVTHDESTFYENDRQKTKWTQETEKASTEKKGEGQSVMVSEFLTPDWGRLKDGDEEARVLFKAGKNRDGYFDNDDLLAQVDTAIDIFEGKTNGFATGLFLFDNAPSHQKRAQDALSARKMPKNPHATWRHHQDGPRMRTTTFGENNTVQDFYFPDDHPTMPGWFKGMEIIIRKRGLWPEKGLNAQCEGFNPISSIRSQLSRSSSHDVAISLRYRISPKTNNIKEMEENVCNSLDDIPLIQIRRYANRAARFIDSYAQGLTGPEAAWANRKYHGHRLLPPEMAAKLKKEFLEQYNKLKTTVVSIVS</sequence>
<protein>
    <submittedName>
        <fullName evidence="2">Uncharacterized protein</fullName>
    </submittedName>
</protein>
<feature type="region of interest" description="Disordered" evidence="1">
    <location>
        <begin position="173"/>
        <end position="197"/>
    </location>
</feature>
<feature type="compositionally biased region" description="Basic and acidic residues" evidence="1">
    <location>
        <begin position="68"/>
        <end position="89"/>
    </location>
</feature>
<dbReference type="PANTHER" id="PTHR35871:SF1">
    <property type="entry name" value="CXC1-LIKE CYSTEINE CLUSTER ASSOCIATED WITH KDZ TRANSPOSASES DOMAIN-CONTAINING PROTEIN"/>
    <property type="match status" value="1"/>
</dbReference>
<feature type="region of interest" description="Disordered" evidence="1">
    <location>
        <begin position="68"/>
        <end position="90"/>
    </location>
</feature>
<accession>A0A9W8JRP1</accession>
<dbReference type="OrthoDB" id="6511194at2759"/>
<dbReference type="Proteomes" id="UP001148786">
    <property type="component" value="Unassembled WGS sequence"/>
</dbReference>
<dbReference type="PANTHER" id="PTHR35871">
    <property type="entry name" value="EXPRESSED PROTEIN"/>
    <property type="match status" value="1"/>
</dbReference>